<gene>
    <name evidence="3" type="ORF">I7I53_05729</name>
</gene>
<protein>
    <submittedName>
        <fullName evidence="3">No significant blast hit</fullName>
    </submittedName>
</protein>
<evidence type="ECO:0000313" key="4">
    <source>
        <dbReference type="Proteomes" id="UP000663419"/>
    </source>
</evidence>
<evidence type="ECO:0000256" key="1">
    <source>
        <dbReference type="SAM" id="MobiDB-lite"/>
    </source>
</evidence>
<accession>A0A8A1LVR1</accession>
<dbReference type="VEuPathDB" id="FungiDB:I7I53_05729"/>
<dbReference type="Proteomes" id="UP000663419">
    <property type="component" value="Chromosome 5"/>
</dbReference>
<feature type="region of interest" description="Disordered" evidence="1">
    <location>
        <begin position="90"/>
        <end position="114"/>
    </location>
</feature>
<keyword evidence="2" id="KW-0812">Transmembrane</keyword>
<dbReference type="EMBL" id="CP069106">
    <property type="protein sequence ID" value="QSS57295.1"/>
    <property type="molecule type" value="Genomic_DNA"/>
</dbReference>
<proteinExistence type="predicted"/>
<evidence type="ECO:0000313" key="3">
    <source>
        <dbReference type="EMBL" id="QSS57295.1"/>
    </source>
</evidence>
<keyword evidence="2" id="KW-1133">Transmembrane helix</keyword>
<keyword evidence="2" id="KW-0472">Membrane</keyword>
<reference evidence="3" key="1">
    <citation type="submission" date="2021-01" db="EMBL/GenBank/DDBJ databases">
        <title>Chromosome-level genome assembly of a human fungal pathogen reveals clustering of transcriptionally co-regulated genes.</title>
        <authorList>
            <person name="Voorhies M."/>
            <person name="Cohen S."/>
            <person name="Shea T.P."/>
            <person name="Petrus S."/>
            <person name="Munoz J.F."/>
            <person name="Poplawski S."/>
            <person name="Goldman W.E."/>
            <person name="Michael T."/>
            <person name="Cuomo C.A."/>
            <person name="Sil A."/>
            <person name="Beyhan S."/>
        </authorList>
    </citation>
    <scope>NUCLEOTIDE SEQUENCE</scope>
    <source>
        <strain evidence="3">H88</strain>
    </source>
</reference>
<evidence type="ECO:0000256" key="2">
    <source>
        <dbReference type="SAM" id="Phobius"/>
    </source>
</evidence>
<sequence>MIYFIPAWFCSQLHAHIIIIIIIIDMAPAYWQETSYIYIYIYDKSNSSRPGNNVYYIDISHTTHPLTHSPTHYSLTFPPSLPSTRIHAHIVGSPWPRGAPSQSHSTEQNKTRKK</sequence>
<organism evidence="3 4">
    <name type="scientific">Ajellomyces capsulatus (strain H88)</name>
    <name type="common">Darling's disease fungus</name>
    <name type="synonym">Histoplasma capsulatum</name>
    <dbReference type="NCBI Taxonomy" id="544711"/>
    <lineage>
        <taxon>Eukaryota</taxon>
        <taxon>Fungi</taxon>
        <taxon>Dikarya</taxon>
        <taxon>Ascomycota</taxon>
        <taxon>Pezizomycotina</taxon>
        <taxon>Eurotiomycetes</taxon>
        <taxon>Eurotiomycetidae</taxon>
        <taxon>Onygenales</taxon>
        <taxon>Ajellomycetaceae</taxon>
        <taxon>Histoplasma</taxon>
    </lineage>
</organism>
<name>A0A8A1LVR1_AJEC8</name>
<dbReference type="AlphaFoldDB" id="A0A8A1LVR1"/>
<feature type="transmembrane region" description="Helical" evidence="2">
    <location>
        <begin position="13"/>
        <end position="31"/>
    </location>
</feature>